<feature type="transmembrane region" description="Helical" evidence="1">
    <location>
        <begin position="43"/>
        <end position="61"/>
    </location>
</feature>
<comment type="caution">
    <text evidence="2">The sequence shown here is derived from an EMBL/GenBank/DDBJ whole genome shotgun (WGS) entry which is preliminary data.</text>
</comment>
<feature type="transmembrane region" description="Helical" evidence="1">
    <location>
        <begin position="244"/>
        <end position="264"/>
    </location>
</feature>
<feature type="transmembrane region" description="Helical" evidence="1">
    <location>
        <begin position="169"/>
        <end position="191"/>
    </location>
</feature>
<organism evidence="2 3">
    <name type="scientific">Hohenbuehelia grisea</name>
    <dbReference type="NCBI Taxonomy" id="104357"/>
    <lineage>
        <taxon>Eukaryota</taxon>
        <taxon>Fungi</taxon>
        <taxon>Dikarya</taxon>
        <taxon>Basidiomycota</taxon>
        <taxon>Agaricomycotina</taxon>
        <taxon>Agaricomycetes</taxon>
        <taxon>Agaricomycetidae</taxon>
        <taxon>Agaricales</taxon>
        <taxon>Pleurotineae</taxon>
        <taxon>Pleurotaceae</taxon>
        <taxon>Hohenbuehelia</taxon>
    </lineage>
</organism>
<evidence type="ECO:0000313" key="3">
    <source>
        <dbReference type="Proteomes" id="UP001556367"/>
    </source>
</evidence>
<name>A0ABR3IW08_9AGAR</name>
<feature type="transmembrane region" description="Helical" evidence="1">
    <location>
        <begin position="73"/>
        <end position="93"/>
    </location>
</feature>
<evidence type="ECO:0000256" key="1">
    <source>
        <dbReference type="SAM" id="Phobius"/>
    </source>
</evidence>
<accession>A0ABR3IW08</accession>
<keyword evidence="3" id="KW-1185">Reference proteome</keyword>
<feature type="transmembrane region" description="Helical" evidence="1">
    <location>
        <begin position="137"/>
        <end position="157"/>
    </location>
</feature>
<sequence length="344" mass="37906">METAGKLLHPDHTLLCPSCQSHPRAMANGYPEHLHYIEVMCNSAFYGVYVVLIVAVVYLLVTKPRMPLVQKIMFWLGIIMFVLTTVQLGLVLQQVTVAVVPLANARAQVAIAMIQFMMGDSILIWRVWVVWNRSWKATIVPVALMLAAAGARTPIIISPVLVRAFVSDIASIIIVVNVGLCTLLIGGRIWYIQREVSKNLNSPYRRTYKAVMLLLIESGGLYFISQLLGIILSKVHNLGVHTVLDIQVPLIGILPTLIVLLVYLEMVPGSKVVQEDISTTGRISFRNHNHARSRVTALSLDADVELGDVKLDEGDSEPEIDRATSGGHLVGQITYPDQALSRSS</sequence>
<feature type="transmembrane region" description="Helical" evidence="1">
    <location>
        <begin position="211"/>
        <end position="232"/>
    </location>
</feature>
<protein>
    <submittedName>
        <fullName evidence="2">Uncharacterized protein</fullName>
    </submittedName>
</protein>
<reference evidence="3" key="1">
    <citation type="submission" date="2024-06" db="EMBL/GenBank/DDBJ databases">
        <title>Multi-omics analyses provide insights into the biosynthesis of the anticancer antibiotic pleurotin in Hohenbuehelia grisea.</title>
        <authorList>
            <person name="Weaver J.A."/>
            <person name="Alberti F."/>
        </authorList>
    </citation>
    <scope>NUCLEOTIDE SEQUENCE [LARGE SCALE GENOMIC DNA]</scope>
    <source>
        <strain evidence="3">T-177</strain>
    </source>
</reference>
<dbReference type="Proteomes" id="UP001556367">
    <property type="component" value="Unassembled WGS sequence"/>
</dbReference>
<keyword evidence="1" id="KW-0472">Membrane</keyword>
<gene>
    <name evidence="2" type="ORF">HGRIS_013589</name>
</gene>
<evidence type="ECO:0000313" key="2">
    <source>
        <dbReference type="EMBL" id="KAL0947485.1"/>
    </source>
</evidence>
<keyword evidence="1" id="KW-0812">Transmembrane</keyword>
<dbReference type="EMBL" id="JASNQZ010000015">
    <property type="protein sequence ID" value="KAL0947485.1"/>
    <property type="molecule type" value="Genomic_DNA"/>
</dbReference>
<keyword evidence="1" id="KW-1133">Transmembrane helix</keyword>
<feature type="transmembrane region" description="Helical" evidence="1">
    <location>
        <begin position="105"/>
        <end position="125"/>
    </location>
</feature>
<proteinExistence type="predicted"/>